<dbReference type="Pfam" id="PF13246">
    <property type="entry name" value="Cation_ATPase"/>
    <property type="match status" value="1"/>
</dbReference>
<keyword evidence="10 12" id="KW-0472">Membrane</keyword>
<feature type="transmembrane region" description="Helical" evidence="12">
    <location>
        <begin position="781"/>
        <end position="802"/>
    </location>
</feature>
<keyword evidence="6" id="KW-0067">ATP-binding</keyword>
<evidence type="ECO:0000259" key="13">
    <source>
        <dbReference type="SMART" id="SM00831"/>
    </source>
</evidence>
<dbReference type="SFLD" id="SFLDF00027">
    <property type="entry name" value="p-type_atpase"/>
    <property type="match status" value="1"/>
</dbReference>
<dbReference type="Pfam" id="PF00689">
    <property type="entry name" value="Cation_ATPase_C"/>
    <property type="match status" value="1"/>
</dbReference>
<dbReference type="NCBIfam" id="TIGR01494">
    <property type="entry name" value="ATPase_P-type"/>
    <property type="match status" value="2"/>
</dbReference>
<dbReference type="Pfam" id="PF00122">
    <property type="entry name" value="E1-E2_ATPase"/>
    <property type="match status" value="1"/>
</dbReference>
<dbReference type="PRINTS" id="PR00120">
    <property type="entry name" value="HATPASE"/>
</dbReference>
<dbReference type="InterPro" id="IPR059000">
    <property type="entry name" value="ATPase_P-type_domA"/>
</dbReference>
<feature type="domain" description="Cation-transporting P-type ATPase N-terminal" evidence="13">
    <location>
        <begin position="22"/>
        <end position="95"/>
    </location>
</feature>
<dbReference type="RefSeq" id="WP_039643684.1">
    <property type="nucleotide sequence ID" value="NZ_JXBL01000001.1"/>
</dbReference>
<feature type="transmembrane region" description="Helical" evidence="12">
    <location>
        <begin position="699"/>
        <end position="721"/>
    </location>
</feature>
<feature type="transmembrane region" description="Helical" evidence="12">
    <location>
        <begin position="99"/>
        <end position="115"/>
    </location>
</feature>
<keyword evidence="15" id="KW-1185">Reference proteome</keyword>
<dbReference type="Gene3D" id="3.40.1110.10">
    <property type="entry name" value="Calcium-transporting ATPase, cytoplasmic domain N"/>
    <property type="match status" value="1"/>
</dbReference>
<dbReference type="PROSITE" id="PS00154">
    <property type="entry name" value="ATPASE_E1_E2"/>
    <property type="match status" value="1"/>
</dbReference>
<dbReference type="Gene3D" id="1.20.1110.10">
    <property type="entry name" value="Calcium-transporting ATPase, transmembrane domain"/>
    <property type="match status" value="1"/>
</dbReference>
<name>A0A0C1QMA1_9BACT</name>
<organism evidence="14 15">
    <name type="scientific">Geobacter soli</name>
    <dbReference type="NCBI Taxonomy" id="1510391"/>
    <lineage>
        <taxon>Bacteria</taxon>
        <taxon>Pseudomonadati</taxon>
        <taxon>Thermodesulfobacteriota</taxon>
        <taxon>Desulfuromonadia</taxon>
        <taxon>Geobacterales</taxon>
        <taxon>Geobacteraceae</taxon>
        <taxon>Geobacter</taxon>
    </lineage>
</organism>
<evidence type="ECO:0000256" key="1">
    <source>
        <dbReference type="ARBA" id="ARBA00004127"/>
    </source>
</evidence>
<dbReference type="Gene3D" id="3.40.50.1000">
    <property type="entry name" value="HAD superfamily/HAD-like"/>
    <property type="match status" value="1"/>
</dbReference>
<accession>A0A0C1QMA1</accession>
<dbReference type="SFLD" id="SFLDG00002">
    <property type="entry name" value="C1.7:_P-type_atpase_like"/>
    <property type="match status" value="1"/>
</dbReference>
<dbReference type="InterPro" id="IPR023214">
    <property type="entry name" value="HAD_sf"/>
</dbReference>
<dbReference type="EMBL" id="JXBL01000001">
    <property type="protein sequence ID" value="KIE41757.1"/>
    <property type="molecule type" value="Genomic_DNA"/>
</dbReference>
<dbReference type="GO" id="GO:0012505">
    <property type="term" value="C:endomembrane system"/>
    <property type="evidence" value="ECO:0007669"/>
    <property type="project" value="UniProtKB-SubCell"/>
</dbReference>
<dbReference type="InterPro" id="IPR008250">
    <property type="entry name" value="ATPase_P-typ_transduc_dom_A_sf"/>
</dbReference>
<evidence type="ECO:0000256" key="10">
    <source>
        <dbReference type="ARBA" id="ARBA00023136"/>
    </source>
</evidence>
<dbReference type="FunFam" id="3.40.50.1000:FF:000028">
    <property type="entry name" value="Calcium-transporting P-type ATPase, putative"/>
    <property type="match status" value="1"/>
</dbReference>
<feature type="transmembrane region" description="Helical" evidence="12">
    <location>
        <begin position="862"/>
        <end position="881"/>
    </location>
</feature>
<evidence type="ECO:0000256" key="6">
    <source>
        <dbReference type="ARBA" id="ARBA00022840"/>
    </source>
</evidence>
<evidence type="ECO:0000256" key="11">
    <source>
        <dbReference type="SAM" id="MobiDB-lite"/>
    </source>
</evidence>
<evidence type="ECO:0000256" key="3">
    <source>
        <dbReference type="ARBA" id="ARBA00022553"/>
    </source>
</evidence>
<keyword evidence="9 12" id="KW-1133">Transmembrane helix</keyword>
<feature type="transmembrane region" description="Helical" evidence="12">
    <location>
        <begin position="256"/>
        <end position="281"/>
    </location>
</feature>
<evidence type="ECO:0000313" key="15">
    <source>
        <dbReference type="Proteomes" id="UP000031433"/>
    </source>
</evidence>
<evidence type="ECO:0000256" key="7">
    <source>
        <dbReference type="ARBA" id="ARBA00022842"/>
    </source>
</evidence>
<dbReference type="CDD" id="cd02080">
    <property type="entry name" value="P-type_ATPase_cation"/>
    <property type="match status" value="1"/>
</dbReference>
<comment type="subcellular location">
    <subcellularLocation>
        <location evidence="1">Endomembrane system</location>
        <topology evidence="1">Multi-pass membrane protein</topology>
    </subcellularLocation>
</comment>
<dbReference type="InterPro" id="IPR023298">
    <property type="entry name" value="ATPase_P-typ_TM_dom_sf"/>
</dbReference>
<keyword evidence="5" id="KW-0547">Nucleotide-binding</keyword>
<sequence>MRKQPGLTGTSNNSAPRPDGPSWHALPEQDALTRLQSGPTGLTAAEATERLRRVGPNILSRTGSDGPLLLLWRQINNPIGWLLIAAGALALALGKPTDAMVVFGAVGINAFIGFIQEYRAGKAIEALSAMIPEAATALREGQPVAVPAEDLVPGDIVTLQSGDKVPADLRLIRVKNFLAEEAALTGESLPVAKHTDPVAPDAPLGDRACMAYSGTLVVQGTATGVVVATANGTELGRINALLNQTGQLETPLTRQLATVSSGITVAVVVVVTVLIVFGIWIKDAPTGEALMVAVSLAVAAIPEGLPAVITICMAIGVRRMADRHAVVRHLPAVETLGSTSVICSDKTGTLTRNEMTVQVAWLEGREYRFSGVGYAPEGDIEHDGIRQADIPPSLADLLTGAVLCSDAALHPAGDGWAITGDPTEAALVVAGRKAGLDDHELRTRHGRLDVIPFESDTKFMATLNRLDGAHRILLKGAPEIVVERCALDETQRRLIHAAMDTYARQGMRVIALAGKDAGRTEQISPADVAGGLAFAGLLCMIDPPRTEAMDAIRACHGAGITVKMITGDHPVTAEAIGRQLGLLQDGQNAVEGRRLDRLTDAQLQEVAQATNVFARVAPEHKIRLVEALQSRGYVVAMTGDGVNDAPALKRADIGVAMGITGTAVSKEAAKMVLMDDNFASIAAAVEEGRRVYDNLIRSLAFVLPTNLGLACTLSLSMFFFPTIRVDGVNELLTAMSPSQTLWINLVASVALSIPLAFEVLEPNAMRRAPRSPDEPVFSRFIVARLIIVAALMAAGGCGLFLWEYFRIAGPEPLTSARHALALAEAQTICVTGITFSQIFYLLNCRSLHDSLFSQGVFSNPSIFIGIGILLLLQACFIYLPQLQAVFGTAPLDGSSWLYAMLAGAAVLPAISLDKWFRRRRRG</sequence>
<dbReference type="SUPFAM" id="SSF81653">
    <property type="entry name" value="Calcium ATPase, transduction domain A"/>
    <property type="match status" value="1"/>
</dbReference>
<dbReference type="SUPFAM" id="SSF56784">
    <property type="entry name" value="HAD-like"/>
    <property type="match status" value="1"/>
</dbReference>
<dbReference type="AlphaFoldDB" id="A0A0C1QMA1"/>
<evidence type="ECO:0000313" key="14">
    <source>
        <dbReference type="EMBL" id="KIE41757.1"/>
    </source>
</evidence>
<dbReference type="SMART" id="SM00831">
    <property type="entry name" value="Cation_ATPase_N"/>
    <property type="match status" value="1"/>
</dbReference>
<keyword evidence="8" id="KW-1278">Translocase</keyword>
<gene>
    <name evidence="14" type="ORF">SE37_03495</name>
</gene>
<dbReference type="PANTHER" id="PTHR42861">
    <property type="entry name" value="CALCIUM-TRANSPORTING ATPASE"/>
    <property type="match status" value="1"/>
</dbReference>
<dbReference type="GO" id="GO:0016887">
    <property type="term" value="F:ATP hydrolysis activity"/>
    <property type="evidence" value="ECO:0007669"/>
    <property type="project" value="InterPro"/>
</dbReference>
<feature type="transmembrane region" description="Helical" evidence="12">
    <location>
        <begin position="893"/>
        <end position="912"/>
    </location>
</feature>
<evidence type="ECO:0000256" key="9">
    <source>
        <dbReference type="ARBA" id="ARBA00022989"/>
    </source>
</evidence>
<keyword evidence="7" id="KW-0460">Magnesium</keyword>
<dbReference type="PRINTS" id="PR00119">
    <property type="entry name" value="CATATPASE"/>
</dbReference>
<protein>
    <submittedName>
        <fullName evidence="14">Cation transporter</fullName>
    </submittedName>
</protein>
<dbReference type="FunFam" id="2.70.150.10:FF:000160">
    <property type="entry name" value="Sarcoplasmic/endoplasmic reticulum calcium ATPase 1"/>
    <property type="match status" value="1"/>
</dbReference>
<dbReference type="InterPro" id="IPR004014">
    <property type="entry name" value="ATPase_P-typ_cation-transptr_N"/>
</dbReference>
<evidence type="ECO:0000256" key="2">
    <source>
        <dbReference type="ARBA" id="ARBA00005675"/>
    </source>
</evidence>
<dbReference type="InterPro" id="IPR036412">
    <property type="entry name" value="HAD-like_sf"/>
</dbReference>
<dbReference type="Pfam" id="PF00690">
    <property type="entry name" value="Cation_ATPase_N"/>
    <property type="match status" value="1"/>
</dbReference>
<dbReference type="GO" id="GO:0016020">
    <property type="term" value="C:membrane"/>
    <property type="evidence" value="ECO:0007669"/>
    <property type="project" value="InterPro"/>
</dbReference>
<dbReference type="Gene3D" id="2.70.150.10">
    <property type="entry name" value="Calcium-transporting ATPase, cytoplasmic transduction domain A"/>
    <property type="match status" value="1"/>
</dbReference>
<proteinExistence type="inferred from homology"/>
<dbReference type="SUPFAM" id="SSF81660">
    <property type="entry name" value="Metal cation-transporting ATPase, ATP-binding domain N"/>
    <property type="match status" value="1"/>
</dbReference>
<dbReference type="SUPFAM" id="SSF81665">
    <property type="entry name" value="Calcium ATPase, transmembrane domain M"/>
    <property type="match status" value="1"/>
</dbReference>
<evidence type="ECO:0000256" key="8">
    <source>
        <dbReference type="ARBA" id="ARBA00022967"/>
    </source>
</evidence>
<keyword evidence="3" id="KW-0597">Phosphoprotein</keyword>
<dbReference type="GO" id="GO:0005524">
    <property type="term" value="F:ATP binding"/>
    <property type="evidence" value="ECO:0007669"/>
    <property type="project" value="UniProtKB-KW"/>
</dbReference>
<evidence type="ECO:0000256" key="12">
    <source>
        <dbReference type="SAM" id="Phobius"/>
    </source>
</evidence>
<evidence type="ECO:0000256" key="4">
    <source>
        <dbReference type="ARBA" id="ARBA00022692"/>
    </source>
</evidence>
<dbReference type="InterPro" id="IPR023299">
    <property type="entry name" value="ATPase_P-typ_cyto_dom_N"/>
</dbReference>
<dbReference type="InterPro" id="IPR001757">
    <property type="entry name" value="P_typ_ATPase"/>
</dbReference>
<dbReference type="Proteomes" id="UP000031433">
    <property type="component" value="Unassembled WGS sequence"/>
</dbReference>
<feature type="region of interest" description="Disordered" evidence="11">
    <location>
        <begin position="1"/>
        <end position="25"/>
    </location>
</feature>
<comment type="caution">
    <text evidence="14">The sequence shown here is derived from an EMBL/GenBank/DDBJ whole genome shotgun (WGS) entry which is preliminary data.</text>
</comment>
<evidence type="ECO:0000256" key="5">
    <source>
        <dbReference type="ARBA" id="ARBA00022741"/>
    </source>
</evidence>
<feature type="transmembrane region" description="Helical" evidence="12">
    <location>
        <begin position="293"/>
        <end position="315"/>
    </location>
</feature>
<dbReference type="FunFam" id="3.40.50.1000:FF:000001">
    <property type="entry name" value="Phospholipid-transporting ATPase IC"/>
    <property type="match status" value="1"/>
</dbReference>
<feature type="transmembrane region" description="Helical" evidence="12">
    <location>
        <begin position="741"/>
        <end position="760"/>
    </location>
</feature>
<dbReference type="SFLD" id="SFLDS00003">
    <property type="entry name" value="Haloacid_Dehalogenase"/>
    <property type="match status" value="1"/>
</dbReference>
<dbReference type="InterPro" id="IPR044492">
    <property type="entry name" value="P_typ_ATPase_HD_dom"/>
</dbReference>
<feature type="transmembrane region" description="Helical" evidence="12">
    <location>
        <begin position="75"/>
        <end position="93"/>
    </location>
</feature>
<feature type="transmembrane region" description="Helical" evidence="12">
    <location>
        <begin position="822"/>
        <end position="842"/>
    </location>
</feature>
<dbReference type="InterPro" id="IPR018303">
    <property type="entry name" value="ATPase_P-typ_P_site"/>
</dbReference>
<keyword evidence="4 12" id="KW-0812">Transmembrane</keyword>
<comment type="similarity">
    <text evidence="2">Belongs to the cation transport ATPase (P-type) (TC 3.A.3) family. Type IIA subfamily.</text>
</comment>
<reference evidence="14 15" key="1">
    <citation type="submission" date="2015-01" db="EMBL/GenBank/DDBJ databases">
        <title>Genome sequence of the anaerobic bacterium Geobacter soli GSS01, a dissimilatory Fe(III) reducer from soil.</title>
        <authorList>
            <person name="Yang G."/>
            <person name="Zhou S."/>
        </authorList>
    </citation>
    <scope>NUCLEOTIDE SEQUENCE [LARGE SCALE GENOMIC DNA]</scope>
    <source>
        <strain evidence="14 15">GSS01</strain>
    </source>
</reference>
<dbReference type="InterPro" id="IPR006068">
    <property type="entry name" value="ATPase_P-typ_cation-transptr_C"/>
</dbReference>